<proteinExistence type="predicted"/>
<evidence type="ECO:0000313" key="2">
    <source>
        <dbReference type="Proteomes" id="UP000630615"/>
    </source>
</evidence>
<dbReference type="Proteomes" id="UP000630615">
    <property type="component" value="Unassembled WGS sequence"/>
</dbReference>
<evidence type="ECO:0000313" key="1">
    <source>
        <dbReference type="EMBL" id="GGC94613.1"/>
    </source>
</evidence>
<reference evidence="2" key="1">
    <citation type="journal article" date="2019" name="Int. J. Syst. Evol. Microbiol.">
        <title>The Global Catalogue of Microorganisms (GCM) 10K type strain sequencing project: providing services to taxonomists for standard genome sequencing and annotation.</title>
        <authorList>
            <consortium name="The Broad Institute Genomics Platform"/>
            <consortium name="The Broad Institute Genome Sequencing Center for Infectious Disease"/>
            <person name="Wu L."/>
            <person name="Ma J."/>
        </authorList>
    </citation>
    <scope>NUCLEOTIDE SEQUENCE [LARGE SCALE GENOMIC DNA]</scope>
    <source>
        <strain evidence="2">CGMCC 1.15942</strain>
    </source>
</reference>
<sequence>MIAFGEISQIGGSRYLLYKGSFIAELGWYREIQVISSQEFFSRDEVAFYFTTELPSFMS</sequence>
<accession>A0ABQ1PCN4</accession>
<name>A0ABQ1PCN4_9ENTE</name>
<gene>
    <name evidence="1" type="ORF">GCM10011573_25340</name>
</gene>
<comment type="caution">
    <text evidence="1">The sequence shown here is derived from an EMBL/GenBank/DDBJ whole genome shotgun (WGS) entry which is preliminary data.</text>
</comment>
<dbReference type="EMBL" id="BMKI01000006">
    <property type="protein sequence ID" value="GGC94613.1"/>
    <property type="molecule type" value="Genomic_DNA"/>
</dbReference>
<keyword evidence="2" id="KW-1185">Reference proteome</keyword>
<protein>
    <submittedName>
        <fullName evidence="1">Uncharacterized protein</fullName>
    </submittedName>
</protein>
<organism evidence="1 2">
    <name type="scientific">Enterococcus wangshanyuanii</name>
    <dbReference type="NCBI Taxonomy" id="2005703"/>
    <lineage>
        <taxon>Bacteria</taxon>
        <taxon>Bacillati</taxon>
        <taxon>Bacillota</taxon>
        <taxon>Bacilli</taxon>
        <taxon>Lactobacillales</taxon>
        <taxon>Enterococcaceae</taxon>
        <taxon>Enterococcus</taxon>
    </lineage>
</organism>